<dbReference type="GO" id="GO:2001069">
    <property type="term" value="F:glycogen binding"/>
    <property type="evidence" value="ECO:0007669"/>
    <property type="project" value="TreeGrafter"/>
</dbReference>
<dbReference type="CDD" id="cd22255">
    <property type="entry name" value="PBD_PPP1R3A"/>
    <property type="match status" value="1"/>
</dbReference>
<dbReference type="PANTHER" id="PTHR12307">
    <property type="entry name" value="PROTEIN PHOSPHATASE 1 REGULATORY SUBUNIT"/>
    <property type="match status" value="1"/>
</dbReference>
<dbReference type="GO" id="GO:0000164">
    <property type="term" value="C:protein phosphatase type 1 complex"/>
    <property type="evidence" value="ECO:0007669"/>
    <property type="project" value="TreeGrafter"/>
</dbReference>
<dbReference type="PROSITE" id="PS51159">
    <property type="entry name" value="CBM21"/>
    <property type="match status" value="1"/>
</dbReference>
<evidence type="ECO:0000256" key="1">
    <source>
        <dbReference type="SAM" id="MobiDB-lite"/>
    </source>
</evidence>
<dbReference type="PANTHER" id="PTHR12307:SF2">
    <property type="entry name" value="PROTEIN PHOSPHATASE 1 REGULATORY SUBUNIT 3A"/>
    <property type="match status" value="1"/>
</dbReference>
<dbReference type="Pfam" id="PF03370">
    <property type="entry name" value="CBM_21"/>
    <property type="match status" value="1"/>
</dbReference>
<sequence>MDFWGQPRGSGACNFLGVPVLSSWDVDDDEGEVVIGIRPKSSPLPRRKSSVSDEDSEPESLMCGSRRVSFADAKGLNLVQVKEFDTWDVPKLPGYDTSDGEGNDEDEYILSPLNFSLPLLAEELLTKVQEQKVELEKIELLPGTTIAKGVVRVLNISFTKAIYVRTTLDCWSSHFDLLAEYIPGSSDGLTDCFSFTLTLWPPFRDEGARVDFCLRYETPVGTFWANNANKNYVLSCFRRTKENDQPQKENVNKKSCLKTASSNSSVENSSGKESSTQGNIAADVSNSGLEGDTLKSKNDQSGMSEEHGQKLLIESGVNNSQRSRRKAARMARVRDYFAQRNGDANNADRDESPPGVTQAAREETPKERHTDVQLFAESNRKPEGSQAKCSKPLLSVSHVMSPALDRKSENKPEKSESIALAASVTLAEGESATDIQDDLFDNFAQAEQQHTKSQDSSQEADMGHEYISRTAVRNESLVGQTSSFTFGTVVAPLYHQVFGRVGSESKRGAGWENPARATLNIGGLHPHTGMRQISCTVSTDIKSNNSKALRNVINNQKSNQECTDIAPCNNRVEEEASLSLTLNAETLQVLAGTENTDRRCTSTLKGSRTCLEDTLSCPETVNILSQADLLNPQIPAESLHPWGEAQEDSVTHDPQGQITAETTQRPLPENPCTHDKTNLDETHAKSDTHEVRTSPQTSFVKLETSGDLLGHVNEGPDQQSGGLEVKRHECELIKALCPGNASFSEVKPCEDLHKLNLHHNDNSVTKATVPNCKLVEKSDFTTPKTLLEARGETNNMGEGSKMTHGSLKDESKSSGETKVTGELAECVTTETQEKTEHCKIKAKEEGLCLGEITEVKDWEMMVKEEENNILIHEEEKEIVYLNPGVCEVREKEIANEEFVKGRAVTGVEEDSETIGEAVSGEDGASTEVECAQVIKMNKTGGREELTEENQVQETEGPVETELHTKKHFAGKEVSIEWAHIQENEEIKGDGKINLNKEGEGGADREKEPKEGNGEELDPHYEFLNYRAVEAELVESHSCVAKQEQKDPELCLEEKLEITGSKDGEVLSALVNSRQEGGDESVPVKESIGEEQSAHIQTEKQCLHTTKAQSEDGNGCAAAEGGALTDEPESDQTSQDSASAESDSGDEVELYMHCLRAVGTGGWSHEDKSIVSKRPRLSRTKLLSATMPPITEYQDEEQHLSRLQEKLEDGKIADNAAVSLAEERMGQSVLSWTDTFSCGNIAKSLLYATLLVVFLVVAYHYDFFACLGLYLISVVWLCCREEK</sequence>
<feature type="region of interest" description="Disordered" evidence="1">
    <location>
        <begin position="644"/>
        <end position="677"/>
    </location>
</feature>
<feature type="region of interest" description="Disordered" evidence="1">
    <location>
        <begin position="1072"/>
        <end position="1145"/>
    </location>
</feature>
<keyword evidence="5" id="KW-1185">Reference proteome</keyword>
<dbReference type="GO" id="GO:0005979">
    <property type="term" value="P:regulation of glycogen biosynthetic process"/>
    <property type="evidence" value="ECO:0007669"/>
    <property type="project" value="TreeGrafter"/>
</dbReference>
<keyword evidence="2" id="KW-0812">Transmembrane</keyword>
<dbReference type="RefSeq" id="XP_006782531.1">
    <property type="nucleotide sequence ID" value="XM_006782468.1"/>
</dbReference>
<dbReference type="STRING" id="32507.ENSNBRP00000023954"/>
<dbReference type="Bgee" id="ENSNBRG00000018331">
    <property type="expression patterns" value="Expressed in skeletal muscle tissue"/>
</dbReference>
<dbReference type="Ensembl" id="ENSNBRT00000024577.1">
    <property type="protein sequence ID" value="ENSNBRP00000023954.1"/>
    <property type="gene ID" value="ENSNBRG00000018331.1"/>
</dbReference>
<keyword evidence="2" id="KW-1133">Transmembrane helix</keyword>
<feature type="region of interest" description="Disordered" evidence="1">
    <location>
        <begin position="243"/>
        <end position="306"/>
    </location>
</feature>
<dbReference type="Proteomes" id="UP000261580">
    <property type="component" value="Unassembled WGS sequence"/>
</dbReference>
<feature type="region of interest" description="Disordered" evidence="1">
    <location>
        <begin position="793"/>
        <end position="816"/>
    </location>
</feature>
<dbReference type="OrthoDB" id="1881at2759"/>
<feature type="compositionally biased region" description="Polar residues" evidence="1">
    <location>
        <begin position="652"/>
        <end position="665"/>
    </location>
</feature>
<feature type="compositionally biased region" description="Low complexity" evidence="1">
    <location>
        <begin position="1130"/>
        <end position="1141"/>
    </location>
</feature>
<keyword evidence="2" id="KW-0472">Membrane</keyword>
<evidence type="ECO:0000259" key="3">
    <source>
        <dbReference type="PROSITE" id="PS51159"/>
    </source>
</evidence>
<feature type="compositionally biased region" description="Basic and acidic residues" evidence="1">
    <location>
        <begin position="292"/>
        <end position="306"/>
    </location>
</feature>
<feature type="domain" description="CBM21" evidence="3">
    <location>
        <begin position="125"/>
        <end position="235"/>
    </location>
</feature>
<proteinExistence type="predicted"/>
<dbReference type="InterPro" id="IPR038175">
    <property type="entry name" value="CBM21_dom_sf"/>
</dbReference>
<reference evidence="4" key="2">
    <citation type="submission" date="2025-09" db="UniProtKB">
        <authorList>
            <consortium name="Ensembl"/>
        </authorList>
    </citation>
    <scope>IDENTIFICATION</scope>
</reference>
<feature type="compositionally biased region" description="Basic and acidic residues" evidence="1">
    <location>
        <begin position="243"/>
        <end position="252"/>
    </location>
</feature>
<feature type="compositionally biased region" description="Polar residues" evidence="1">
    <location>
        <begin position="1102"/>
        <end position="1111"/>
    </location>
</feature>
<feature type="compositionally biased region" description="Polar residues" evidence="1">
    <location>
        <begin position="276"/>
        <end position="288"/>
    </location>
</feature>
<dbReference type="InterPro" id="IPR050782">
    <property type="entry name" value="PP1_regulatory_subunit_3"/>
</dbReference>
<name>A0A3Q4N0J6_NEOBR</name>
<protein>
    <submittedName>
        <fullName evidence="4">Enolase-phosphatase E1-like</fullName>
    </submittedName>
</protein>
<dbReference type="GeneTree" id="ENSGT00940000157682"/>
<dbReference type="Gene3D" id="2.60.40.2440">
    <property type="entry name" value="Carbohydrate binding type-21 domain"/>
    <property type="match status" value="1"/>
</dbReference>
<evidence type="ECO:0000313" key="4">
    <source>
        <dbReference type="Ensembl" id="ENSNBRP00000023954.1"/>
    </source>
</evidence>
<feature type="compositionally biased region" description="Basic and acidic residues" evidence="1">
    <location>
        <begin position="360"/>
        <end position="371"/>
    </location>
</feature>
<feature type="compositionally biased region" description="Low complexity" evidence="1">
    <location>
        <begin position="261"/>
        <end position="275"/>
    </location>
</feature>
<feature type="region of interest" description="Disordered" evidence="1">
    <location>
        <begin position="988"/>
        <end position="1018"/>
    </location>
</feature>
<feature type="transmembrane region" description="Helical" evidence="2">
    <location>
        <begin position="1244"/>
        <end position="1277"/>
    </location>
</feature>
<accession>A0A3Q4N0J6</accession>
<reference evidence="4" key="1">
    <citation type="submission" date="2025-08" db="UniProtKB">
        <authorList>
            <consortium name="Ensembl"/>
        </authorList>
    </citation>
    <scope>IDENTIFICATION</scope>
</reference>
<organism evidence="4 5">
    <name type="scientific">Neolamprologus brichardi</name>
    <name type="common">Fairy cichlid</name>
    <name type="synonym">Lamprologus brichardi</name>
    <dbReference type="NCBI Taxonomy" id="32507"/>
    <lineage>
        <taxon>Eukaryota</taxon>
        <taxon>Metazoa</taxon>
        <taxon>Chordata</taxon>
        <taxon>Craniata</taxon>
        <taxon>Vertebrata</taxon>
        <taxon>Euteleostomi</taxon>
        <taxon>Actinopterygii</taxon>
        <taxon>Neopterygii</taxon>
        <taxon>Teleostei</taxon>
        <taxon>Neoteleostei</taxon>
        <taxon>Acanthomorphata</taxon>
        <taxon>Ovalentaria</taxon>
        <taxon>Cichlomorphae</taxon>
        <taxon>Cichliformes</taxon>
        <taxon>Cichlidae</taxon>
        <taxon>African cichlids</taxon>
        <taxon>Pseudocrenilabrinae</taxon>
        <taxon>Lamprologini</taxon>
        <taxon>Neolamprologus</taxon>
    </lineage>
</organism>
<dbReference type="GO" id="GO:0008157">
    <property type="term" value="F:protein phosphatase 1 binding"/>
    <property type="evidence" value="ECO:0007669"/>
    <property type="project" value="TreeGrafter"/>
</dbReference>
<feature type="region of interest" description="Disordered" evidence="1">
    <location>
        <begin position="38"/>
        <end position="60"/>
    </location>
</feature>
<dbReference type="GeneID" id="102780647"/>
<evidence type="ECO:0000256" key="2">
    <source>
        <dbReference type="SAM" id="Phobius"/>
    </source>
</evidence>
<feature type="region of interest" description="Disordered" evidence="1">
    <location>
        <begin position="337"/>
        <end position="394"/>
    </location>
</feature>
<dbReference type="InterPro" id="IPR005036">
    <property type="entry name" value="CBM21_dom"/>
</dbReference>
<dbReference type="CTD" id="100001260"/>
<evidence type="ECO:0000313" key="5">
    <source>
        <dbReference type="Proteomes" id="UP000261580"/>
    </source>
</evidence>
<dbReference type="OMA" id="EGSKMTH"/>
<feature type="compositionally biased region" description="Basic and acidic residues" evidence="1">
    <location>
        <begin position="806"/>
        <end position="815"/>
    </location>
</feature>